<evidence type="ECO:0000256" key="2">
    <source>
        <dbReference type="ARBA" id="ARBA00022946"/>
    </source>
</evidence>
<dbReference type="EMBL" id="AZGY01000003">
    <property type="protein sequence ID" value="KZZ99619.1"/>
    <property type="molecule type" value="Genomic_DNA"/>
</dbReference>
<dbReference type="AlphaFoldDB" id="A0A168F9B8"/>
<protein>
    <recommendedName>
        <fullName evidence="6">Mitochondrial ATPase expression domain-containing protein</fullName>
    </recommendedName>
</protein>
<evidence type="ECO:0000313" key="5">
    <source>
        <dbReference type="Proteomes" id="UP000078544"/>
    </source>
</evidence>
<dbReference type="InterPro" id="IPR024319">
    <property type="entry name" value="ATPase_expression_mit"/>
</dbReference>
<name>A0A168F9B8_9HYPO</name>
<gene>
    <name evidence="4" type="ORF">AAL_02191</name>
</gene>
<dbReference type="OrthoDB" id="185373at2759"/>
<proteinExistence type="predicted"/>
<evidence type="ECO:0000256" key="1">
    <source>
        <dbReference type="ARBA" id="ARBA00004173"/>
    </source>
</evidence>
<keyword evidence="5" id="KW-1185">Reference proteome</keyword>
<comment type="subcellular location">
    <subcellularLocation>
        <location evidence="1">Mitochondrion</location>
    </subcellularLocation>
</comment>
<dbReference type="Proteomes" id="UP000078544">
    <property type="component" value="Unassembled WGS sequence"/>
</dbReference>
<keyword evidence="3" id="KW-0496">Mitochondrion</keyword>
<organism evidence="4 5">
    <name type="scientific">Moelleriella libera RCEF 2490</name>
    <dbReference type="NCBI Taxonomy" id="1081109"/>
    <lineage>
        <taxon>Eukaryota</taxon>
        <taxon>Fungi</taxon>
        <taxon>Dikarya</taxon>
        <taxon>Ascomycota</taxon>
        <taxon>Pezizomycotina</taxon>
        <taxon>Sordariomycetes</taxon>
        <taxon>Hypocreomycetidae</taxon>
        <taxon>Hypocreales</taxon>
        <taxon>Clavicipitaceae</taxon>
        <taxon>Moelleriella</taxon>
    </lineage>
</organism>
<accession>A0A168F9B8</accession>
<evidence type="ECO:0008006" key="6">
    <source>
        <dbReference type="Google" id="ProtNLM"/>
    </source>
</evidence>
<comment type="caution">
    <text evidence="4">The sequence shown here is derived from an EMBL/GenBank/DDBJ whole genome shotgun (WGS) entry which is preliminary data.</text>
</comment>
<dbReference type="Pfam" id="PF12921">
    <property type="entry name" value="ATP13"/>
    <property type="match status" value="1"/>
</dbReference>
<reference evidence="4 5" key="1">
    <citation type="journal article" date="2016" name="Genome Biol. Evol.">
        <title>Divergent and convergent evolution of fungal pathogenicity.</title>
        <authorList>
            <person name="Shang Y."/>
            <person name="Xiao G."/>
            <person name="Zheng P."/>
            <person name="Cen K."/>
            <person name="Zhan S."/>
            <person name="Wang C."/>
        </authorList>
    </citation>
    <scope>NUCLEOTIDE SEQUENCE [LARGE SCALE GENOMIC DNA]</scope>
    <source>
        <strain evidence="4 5">RCEF 2490</strain>
    </source>
</reference>
<sequence length="699" mass="80216">MALRRSIWSKTSWTRVCSAPHEAPMRLCVEPSFQHHQHLATHSAAAAAAAAAPRQHQSPELLTLRDRTGLEDLFCALQTQNSILLHKAFIEWTSVLADPSSPFHDAAVRQARELSGPSFSEILRSLDPMASEKHDVAHGLNLTPGHTQFTNAGALVDEFGVRRRHRQLLRGMQALMQARSESRHSLTTADYEVLIRCAGISVDLLAAKRFWNAMAGQGLQESRTAKTWTEFIKSRFMTEPAYYQFDRSRVAVMARDLYSNRETLPSANLKRMDNMRLSINALKMEPWNRRVDEPDEDLRRVFRRKTDFRSYRAHWIRGLYYGHEIDTELLSVSLIAFARSSSLRSMKEFIFKSYYGIHIDEQSVPGKIEISGGIDLPADSPIRPNERFLSAIVDALGSMSHIALGMKLLDFVSRRYDVPIPRETWSNLLNWTYLCASKPFKPLRRLHGDFPSTATSAADVRLVWDVMTSEPYNIAPTFEDYDIYIKTLISQRAFGRALGLIRGHILPAYENVVREHQLAVQDGVLQNGIAPSGTATQQAARLEAQTYKEYLHHHISSWFDRLLKTASANKGHREGDVMKTMIPNLVVEFGDFFHHQIQYRTAQGVVRIHRPEAFRRFEWKARWRKTLPQKKAGIHAYRVEGSDQPDFAYPLVPTMKIFEWRRQAKPRMEHLGKAPEEAKGKKKEAPHEWWDRLEDELML</sequence>
<evidence type="ECO:0000256" key="3">
    <source>
        <dbReference type="ARBA" id="ARBA00023128"/>
    </source>
</evidence>
<dbReference type="STRING" id="1081109.A0A168F9B8"/>
<keyword evidence="2" id="KW-0809">Transit peptide</keyword>
<dbReference type="GO" id="GO:0005739">
    <property type="term" value="C:mitochondrion"/>
    <property type="evidence" value="ECO:0007669"/>
    <property type="project" value="UniProtKB-SubCell"/>
</dbReference>
<evidence type="ECO:0000313" key="4">
    <source>
        <dbReference type="EMBL" id="KZZ99619.1"/>
    </source>
</evidence>